<sequence length="287" mass="32574">MTIDKTKLESTEEDFFGFNDSPQLRSQKVYGESHVKLDGTMETPKEHRVSSGEDKEKKKAAKEFYDYILWLHDYISDLQTNILASTKALKAIDMLRELYKKGNLDANNKSHQQLLEDAGLTYDEVMTGGDRVFDKKEKFWNDRLEQNVKAYNEAQNLQQEFDTLNSTYNLDFEERLETYKNSREGTFTDDVAVNMYLAKVENIQKDLAEQVEISQKDVSLIASAGDFEGFFSGISVVGEIDKEPIFENAPPLSEQFAAASNNSVTIQNAEPKITVQPPLLKGGISHN</sequence>
<keyword evidence="2" id="KW-1185">Reference proteome</keyword>
<dbReference type="EMBL" id="BRVP01000040">
    <property type="protein sequence ID" value="GLB54174.1"/>
    <property type="molecule type" value="Genomic_DNA"/>
</dbReference>
<protein>
    <submittedName>
        <fullName evidence="1">Uncharacterized protein</fullName>
    </submittedName>
</protein>
<dbReference type="AlphaFoldDB" id="A0A9W6B7F9"/>
<dbReference type="Proteomes" id="UP001143545">
    <property type="component" value="Unassembled WGS sequence"/>
</dbReference>
<reference evidence="1" key="1">
    <citation type="submission" date="2022-07" db="EMBL/GenBank/DDBJ databases">
        <title>Taxonomy of Novel Oxalotrophic and Methylotrophic Bacteria.</title>
        <authorList>
            <person name="Sahin N."/>
            <person name="Tani A."/>
        </authorList>
    </citation>
    <scope>NUCLEOTIDE SEQUENCE</scope>
    <source>
        <strain evidence="1">AM327</strain>
    </source>
</reference>
<gene>
    <name evidence="1" type="ORF">NBRC110019_32150</name>
</gene>
<proteinExistence type="predicted"/>
<accession>A0A9W6B7F9</accession>
<evidence type="ECO:0000313" key="2">
    <source>
        <dbReference type="Proteomes" id="UP001143545"/>
    </source>
</evidence>
<comment type="caution">
    <text evidence="1">The sequence shown here is derived from an EMBL/GenBank/DDBJ whole genome shotgun (WGS) entry which is preliminary data.</text>
</comment>
<evidence type="ECO:0000313" key="1">
    <source>
        <dbReference type="EMBL" id="GLB54174.1"/>
    </source>
</evidence>
<organism evidence="1 2">
    <name type="scientific">Neptunitalea chrysea</name>
    <dbReference type="NCBI Taxonomy" id="1647581"/>
    <lineage>
        <taxon>Bacteria</taxon>
        <taxon>Pseudomonadati</taxon>
        <taxon>Bacteroidota</taxon>
        <taxon>Flavobacteriia</taxon>
        <taxon>Flavobacteriales</taxon>
        <taxon>Flavobacteriaceae</taxon>
        <taxon>Neptunitalea</taxon>
    </lineage>
</organism>
<name>A0A9W6B7F9_9FLAO</name>